<organism evidence="2 3">
    <name type="scientific">Paractinoplanes brasiliensis</name>
    <dbReference type="NCBI Taxonomy" id="52695"/>
    <lineage>
        <taxon>Bacteria</taxon>
        <taxon>Bacillati</taxon>
        <taxon>Actinomycetota</taxon>
        <taxon>Actinomycetes</taxon>
        <taxon>Micromonosporales</taxon>
        <taxon>Micromonosporaceae</taxon>
        <taxon>Paractinoplanes</taxon>
    </lineage>
</organism>
<dbReference type="AlphaFoldDB" id="A0A4R6JL57"/>
<feature type="transmembrane region" description="Helical" evidence="1">
    <location>
        <begin position="311"/>
        <end position="336"/>
    </location>
</feature>
<proteinExistence type="predicted"/>
<feature type="transmembrane region" description="Helical" evidence="1">
    <location>
        <begin position="147"/>
        <end position="169"/>
    </location>
</feature>
<accession>A0A4R6JL57</accession>
<feature type="transmembrane region" description="Helical" evidence="1">
    <location>
        <begin position="385"/>
        <end position="405"/>
    </location>
</feature>
<reference evidence="2 3" key="1">
    <citation type="submission" date="2019-03" db="EMBL/GenBank/DDBJ databases">
        <title>Sequencing the genomes of 1000 actinobacteria strains.</title>
        <authorList>
            <person name="Klenk H.-P."/>
        </authorList>
    </citation>
    <scope>NUCLEOTIDE SEQUENCE [LARGE SCALE GENOMIC DNA]</scope>
    <source>
        <strain evidence="2 3">DSM 43805</strain>
    </source>
</reference>
<comment type="caution">
    <text evidence="2">The sequence shown here is derived from an EMBL/GenBank/DDBJ whole genome shotgun (WGS) entry which is preliminary data.</text>
</comment>
<evidence type="ECO:0000313" key="3">
    <source>
        <dbReference type="Proteomes" id="UP000294901"/>
    </source>
</evidence>
<dbReference type="OrthoDB" id="345021at2"/>
<feature type="transmembrane region" description="Helical" evidence="1">
    <location>
        <begin position="88"/>
        <end position="107"/>
    </location>
</feature>
<feature type="transmembrane region" description="Helical" evidence="1">
    <location>
        <begin position="222"/>
        <end position="241"/>
    </location>
</feature>
<keyword evidence="1" id="KW-1133">Transmembrane helix</keyword>
<feature type="transmembrane region" description="Helical" evidence="1">
    <location>
        <begin position="50"/>
        <end position="76"/>
    </location>
</feature>
<keyword evidence="1" id="KW-0812">Transmembrane</keyword>
<evidence type="ECO:0008006" key="4">
    <source>
        <dbReference type="Google" id="ProtNLM"/>
    </source>
</evidence>
<gene>
    <name evidence="2" type="ORF">C8E87_0433</name>
</gene>
<feature type="transmembrane region" description="Helical" evidence="1">
    <location>
        <begin position="276"/>
        <end position="299"/>
    </location>
</feature>
<feature type="transmembrane region" description="Helical" evidence="1">
    <location>
        <begin position="357"/>
        <end position="379"/>
    </location>
</feature>
<feature type="transmembrane region" description="Helical" evidence="1">
    <location>
        <begin position="25"/>
        <end position="44"/>
    </location>
</feature>
<feature type="transmembrane region" description="Helical" evidence="1">
    <location>
        <begin position="247"/>
        <end position="264"/>
    </location>
</feature>
<dbReference type="RefSeq" id="WP_133871552.1">
    <property type="nucleotide sequence ID" value="NZ_BOMD01000071.1"/>
</dbReference>
<dbReference type="Proteomes" id="UP000294901">
    <property type="component" value="Unassembled WGS sequence"/>
</dbReference>
<keyword evidence="3" id="KW-1185">Reference proteome</keyword>
<evidence type="ECO:0000313" key="2">
    <source>
        <dbReference type="EMBL" id="TDO36849.1"/>
    </source>
</evidence>
<dbReference type="EMBL" id="SNWR01000001">
    <property type="protein sequence ID" value="TDO36849.1"/>
    <property type="molecule type" value="Genomic_DNA"/>
</dbReference>
<keyword evidence="1" id="KW-0472">Membrane</keyword>
<feature type="transmembrane region" description="Helical" evidence="1">
    <location>
        <begin position="181"/>
        <end position="202"/>
    </location>
</feature>
<feature type="transmembrane region" description="Helical" evidence="1">
    <location>
        <begin position="113"/>
        <end position="135"/>
    </location>
</feature>
<protein>
    <recommendedName>
        <fullName evidence="4">Nitrite reductase (NO-forming)</fullName>
    </recommendedName>
</protein>
<evidence type="ECO:0000256" key="1">
    <source>
        <dbReference type="SAM" id="Phobius"/>
    </source>
</evidence>
<name>A0A4R6JL57_9ACTN</name>
<sequence length="409" mass="43095">MSTTTNRPAPGAPAGRAGWHRRTGLLPLAYLAALVVVGFVHPLLPAWRWLAIHLLLLGAVTNAIMVWSAHFTTAVLRCPVPARRRGEAMRLAVLNTGIAGVLAAGVTDRPWPGLAGAALVFGGAVAHLLWLTARLRAALPARFAVTVHYYVAAAAALLTGVPVGAWMLVVDDDGRPRLLLFHAHVNLLGWVTLTVLGTLLTFWPTVLRTRMADSATTAARRALPVAVTGLAVLSIGVLAWWPQPAAGGLALIALAAALTARPVLQTARRKTPASFAGWSIAAAGGWLFVALAVDAWTLLSADGPAAAADRFGVVLIPLLVGFVAQTLLGALAYLLPMALGGGPLAVRQRTERLDRHWAQRVAMANAALVVFVLSAPPYVRITTSMLLLVALLQFLIPAVHTLLAARRHP</sequence>